<dbReference type="Proteomes" id="UP000237061">
    <property type="component" value="Unassembled WGS sequence"/>
</dbReference>
<feature type="transmembrane region" description="Helical" evidence="7">
    <location>
        <begin position="119"/>
        <end position="143"/>
    </location>
</feature>
<comment type="subcellular location">
    <subcellularLocation>
        <location evidence="1">Cell membrane</location>
        <topology evidence="1">Multi-pass membrane protein</topology>
    </subcellularLocation>
</comment>
<evidence type="ECO:0000313" key="10">
    <source>
        <dbReference type="Proteomes" id="UP000237061"/>
    </source>
</evidence>
<dbReference type="GO" id="GO:0022857">
    <property type="term" value="F:transmembrane transporter activity"/>
    <property type="evidence" value="ECO:0007669"/>
    <property type="project" value="InterPro"/>
</dbReference>
<dbReference type="AlphaFoldDB" id="A0A2S3ZVN9"/>
<protein>
    <submittedName>
        <fullName evidence="9">MFS transporter</fullName>
    </submittedName>
</protein>
<keyword evidence="4 7" id="KW-0812">Transmembrane</keyword>
<evidence type="ECO:0000256" key="5">
    <source>
        <dbReference type="ARBA" id="ARBA00022989"/>
    </source>
</evidence>
<proteinExistence type="predicted"/>
<dbReference type="InterPro" id="IPR050171">
    <property type="entry name" value="MFS_Transporters"/>
</dbReference>
<feature type="domain" description="Major facilitator superfamily (MFS) profile" evidence="8">
    <location>
        <begin position="1"/>
        <end position="374"/>
    </location>
</feature>
<dbReference type="Pfam" id="PF07690">
    <property type="entry name" value="MFS_1"/>
    <property type="match status" value="1"/>
</dbReference>
<feature type="transmembrane region" description="Helical" evidence="7">
    <location>
        <begin position="25"/>
        <end position="48"/>
    </location>
</feature>
<organism evidence="9 10">
    <name type="scientific">Arthrobacter glacialis</name>
    <dbReference type="NCBI Taxonomy" id="1664"/>
    <lineage>
        <taxon>Bacteria</taxon>
        <taxon>Bacillati</taxon>
        <taxon>Actinomycetota</taxon>
        <taxon>Actinomycetes</taxon>
        <taxon>Micrococcales</taxon>
        <taxon>Micrococcaceae</taxon>
        <taxon>Arthrobacter</taxon>
    </lineage>
</organism>
<accession>A0A2S3ZVN9</accession>
<dbReference type="PANTHER" id="PTHR23517:SF3">
    <property type="entry name" value="INTEGRAL MEMBRANE TRANSPORT PROTEIN"/>
    <property type="match status" value="1"/>
</dbReference>
<feature type="transmembrane region" description="Helical" evidence="7">
    <location>
        <begin position="89"/>
        <end position="107"/>
    </location>
</feature>
<evidence type="ECO:0000256" key="1">
    <source>
        <dbReference type="ARBA" id="ARBA00004651"/>
    </source>
</evidence>
<keyword evidence="3" id="KW-1003">Cell membrane</keyword>
<comment type="caution">
    <text evidence="9">The sequence shown here is derived from an EMBL/GenBank/DDBJ whole genome shotgun (WGS) entry which is preliminary data.</text>
</comment>
<keyword evidence="2" id="KW-0813">Transport</keyword>
<dbReference type="PANTHER" id="PTHR23517">
    <property type="entry name" value="RESISTANCE PROTEIN MDTM, PUTATIVE-RELATED-RELATED"/>
    <property type="match status" value="1"/>
</dbReference>
<feature type="transmembrane region" description="Helical" evidence="7">
    <location>
        <begin position="258"/>
        <end position="279"/>
    </location>
</feature>
<dbReference type="SUPFAM" id="SSF103473">
    <property type="entry name" value="MFS general substrate transporter"/>
    <property type="match status" value="1"/>
</dbReference>
<dbReference type="PROSITE" id="PS50850">
    <property type="entry name" value="MFS"/>
    <property type="match status" value="1"/>
</dbReference>
<evidence type="ECO:0000256" key="3">
    <source>
        <dbReference type="ARBA" id="ARBA00022475"/>
    </source>
</evidence>
<evidence type="ECO:0000313" key="9">
    <source>
        <dbReference type="EMBL" id="POH73270.1"/>
    </source>
</evidence>
<feature type="transmembrane region" description="Helical" evidence="7">
    <location>
        <begin position="230"/>
        <end position="251"/>
    </location>
</feature>
<dbReference type="InterPro" id="IPR036259">
    <property type="entry name" value="MFS_trans_sf"/>
</dbReference>
<evidence type="ECO:0000256" key="2">
    <source>
        <dbReference type="ARBA" id="ARBA00022448"/>
    </source>
</evidence>
<dbReference type="InterPro" id="IPR020846">
    <property type="entry name" value="MFS_dom"/>
</dbReference>
<feature type="transmembrane region" description="Helical" evidence="7">
    <location>
        <begin position="149"/>
        <end position="169"/>
    </location>
</feature>
<dbReference type="Gene3D" id="1.20.1250.20">
    <property type="entry name" value="MFS general substrate transporter like domains"/>
    <property type="match status" value="1"/>
</dbReference>
<evidence type="ECO:0000259" key="8">
    <source>
        <dbReference type="PROSITE" id="PS50850"/>
    </source>
</evidence>
<keyword evidence="6 7" id="KW-0472">Membrane</keyword>
<feature type="transmembrane region" description="Helical" evidence="7">
    <location>
        <begin position="347"/>
        <end position="369"/>
    </location>
</feature>
<feature type="transmembrane region" description="Helical" evidence="7">
    <location>
        <begin position="285"/>
        <end position="307"/>
    </location>
</feature>
<keyword evidence="5 7" id="KW-1133">Transmembrane helix</keyword>
<dbReference type="EMBL" id="PPXC01000008">
    <property type="protein sequence ID" value="POH73270.1"/>
    <property type="molecule type" value="Genomic_DNA"/>
</dbReference>
<gene>
    <name evidence="9" type="ORF">CVS27_11540</name>
</gene>
<name>A0A2S3ZVN9_ARTGL</name>
<dbReference type="InterPro" id="IPR011701">
    <property type="entry name" value="MFS"/>
</dbReference>
<sequence>MLALVLWSSGAPSTLYPTYAEKWDLAPVVMTSVFATYPLALIVVLPLFGNLSDLYGRRMVMIGGVTLIALSTLLFAVAPNVGFLFAGRALQGIGSGLAMGAATVSLIENNPRINPRFASTTATVATATGLTMALLASGLMAQYAPLPLVLSYIVLLVLAIATTAALLMTPGDRPEVRQRWRPQSPKVPHGIRMSFLIATLSVALAFSMGAIFLSLGAHMIAQFAQTDNRAIIGSLLASSSVAICLTALLAVRVSARSQVWAGAVLTVISLALMVGASMFGSSVLFLSWCLVGGSAYSLAFTGGLGLINSVAPERHRGATLSLLYLIAYVFQAATAIGVGALATSGTLSTAVIAAAATLAGLCILAVVLLKISTHVSPQAARAVNA</sequence>
<evidence type="ECO:0000256" key="6">
    <source>
        <dbReference type="ARBA" id="ARBA00023136"/>
    </source>
</evidence>
<evidence type="ECO:0000256" key="4">
    <source>
        <dbReference type="ARBA" id="ARBA00022692"/>
    </source>
</evidence>
<feature type="transmembrane region" description="Helical" evidence="7">
    <location>
        <begin position="319"/>
        <end position="341"/>
    </location>
</feature>
<dbReference type="GO" id="GO:0005886">
    <property type="term" value="C:plasma membrane"/>
    <property type="evidence" value="ECO:0007669"/>
    <property type="project" value="UniProtKB-SubCell"/>
</dbReference>
<evidence type="ECO:0000256" key="7">
    <source>
        <dbReference type="SAM" id="Phobius"/>
    </source>
</evidence>
<keyword evidence="10" id="KW-1185">Reference proteome</keyword>
<feature type="transmembrane region" description="Helical" evidence="7">
    <location>
        <begin position="190"/>
        <end position="218"/>
    </location>
</feature>
<feature type="transmembrane region" description="Helical" evidence="7">
    <location>
        <begin position="60"/>
        <end position="83"/>
    </location>
</feature>
<reference evidence="9 10" key="1">
    <citation type="submission" date="2018-01" db="EMBL/GenBank/DDBJ databases">
        <title>Arthrobacter sp. nov., from glaciers in China.</title>
        <authorList>
            <person name="Liu Q."/>
            <person name="Xin Y.-H."/>
        </authorList>
    </citation>
    <scope>NUCLEOTIDE SEQUENCE [LARGE SCALE GENOMIC DNA]</scope>
    <source>
        <strain evidence="9 10">HLT2-12-2</strain>
    </source>
</reference>